<proteinExistence type="predicted"/>
<dbReference type="Proteomes" id="UP000308199">
    <property type="component" value="Unassembled WGS sequence"/>
</dbReference>
<dbReference type="InterPro" id="IPR008929">
    <property type="entry name" value="Chondroitin_lyas"/>
</dbReference>
<dbReference type="EMBL" id="SGPK01000207">
    <property type="protein sequence ID" value="THH06239.1"/>
    <property type="molecule type" value="Genomic_DNA"/>
</dbReference>
<evidence type="ECO:0000313" key="5">
    <source>
        <dbReference type="EMBL" id="THH06239.1"/>
    </source>
</evidence>
<evidence type="ECO:0000256" key="2">
    <source>
        <dbReference type="ARBA" id="ARBA00023239"/>
    </source>
</evidence>
<dbReference type="Gene3D" id="1.50.10.100">
    <property type="entry name" value="Chondroitin AC/alginate lyase"/>
    <property type="match status" value="3"/>
</dbReference>
<keyword evidence="6" id="KW-1185">Reference proteome</keyword>
<comment type="caution">
    <text evidence="5">The sequence shown here is derived from an EMBL/GenBank/DDBJ whole genome shotgun (WGS) entry which is preliminary data.</text>
</comment>
<evidence type="ECO:0000259" key="4">
    <source>
        <dbReference type="Pfam" id="PF05426"/>
    </source>
</evidence>
<dbReference type="Pfam" id="PF05426">
    <property type="entry name" value="Alginate_lyase"/>
    <property type="match status" value="2"/>
</dbReference>
<feature type="domain" description="Alginate lyase" evidence="4">
    <location>
        <begin position="243"/>
        <end position="407"/>
    </location>
</feature>
<feature type="compositionally biased region" description="Acidic residues" evidence="3">
    <location>
        <begin position="91"/>
        <end position="123"/>
    </location>
</feature>
<keyword evidence="2" id="KW-0456">Lyase</keyword>
<organism evidence="5 6">
    <name type="scientific">Phellinidium pouzarii</name>
    <dbReference type="NCBI Taxonomy" id="167371"/>
    <lineage>
        <taxon>Eukaryota</taxon>
        <taxon>Fungi</taxon>
        <taxon>Dikarya</taxon>
        <taxon>Basidiomycota</taxon>
        <taxon>Agaricomycotina</taxon>
        <taxon>Agaricomycetes</taxon>
        <taxon>Hymenochaetales</taxon>
        <taxon>Hymenochaetaceae</taxon>
        <taxon>Phellinidium</taxon>
    </lineage>
</organism>
<feature type="region of interest" description="Disordered" evidence="3">
    <location>
        <begin position="538"/>
        <end position="569"/>
    </location>
</feature>
<evidence type="ECO:0000256" key="1">
    <source>
        <dbReference type="ARBA" id="ARBA00022729"/>
    </source>
</evidence>
<evidence type="ECO:0000256" key="3">
    <source>
        <dbReference type="SAM" id="MobiDB-lite"/>
    </source>
</evidence>
<gene>
    <name evidence="5" type="ORF">EW145_g4229</name>
</gene>
<dbReference type="SUPFAM" id="SSF48230">
    <property type="entry name" value="Chondroitin AC/alginate lyase"/>
    <property type="match status" value="1"/>
</dbReference>
<dbReference type="GO" id="GO:0042597">
    <property type="term" value="C:periplasmic space"/>
    <property type="evidence" value="ECO:0007669"/>
    <property type="project" value="InterPro"/>
</dbReference>
<dbReference type="AlphaFoldDB" id="A0A4S4L4I5"/>
<feature type="compositionally biased region" description="Polar residues" evidence="3">
    <location>
        <begin position="197"/>
        <end position="208"/>
    </location>
</feature>
<dbReference type="OrthoDB" id="63533at2759"/>
<name>A0A4S4L4I5_9AGAM</name>
<protein>
    <recommendedName>
        <fullName evidence="4">Alginate lyase domain-containing protein</fullName>
    </recommendedName>
</protein>
<evidence type="ECO:0000313" key="6">
    <source>
        <dbReference type="Proteomes" id="UP000308199"/>
    </source>
</evidence>
<keyword evidence="1" id="KW-0732">Signal</keyword>
<dbReference type="GO" id="GO:0016829">
    <property type="term" value="F:lyase activity"/>
    <property type="evidence" value="ECO:0007669"/>
    <property type="project" value="UniProtKB-KW"/>
</dbReference>
<sequence>MAADGNDWINPSFVLQKTGGTPNAQNKIIAYAKSTANEGPWTAFGDAAVLPPSGDKLDYISWAPYHWPDCNWCAGARTHLSTGGNRTNTDGSDDPSADTGSDGEGDDEEGGNSDGDGTDDSDSAELPSLNLPIPIPFAHRKMHRRIRHFAHAHAEERAVLDEPDGDKLEISGKDIPDVGSLLSITTLPTTIVPGADPSSTDGNGNFASGSAEAAENARKTQTAQSKPDTTSVPKGKSTQDASPSKTTAGRSGCTPSPSKSLPPSATWTACPYVVRDGQLNPDVRTLNGVNAIVDVTQSIIYNGLSSVLSGSETAAQYAAKFMQVFFLDSTTGIHPRIEYGQLIRGPGAQTGQFLGLIDFRGMVKLANAVQIFRTAKTPAWTASLDTQMTAWTKQYVKWMQMDPIGQKALSAPKWFQDQIAASGEQPFEAVRTRPFHYRCFNIEAMITNAKLGDQLGLDFWTAQSKYGATIKDALDFVLQKGPGKEDVTDIFPLVAAVAVAYGDPDGKYMAYLRNTDQSFMAAPYYYYNQQGALTKAPSVNAKGKRAKGPDGTDEQQPLKSVDKSLAPTPTDVPLATPTIPWKCPAVFATETAVQLDDGVYVSCDELKHFYGYAVDTATDT</sequence>
<feature type="domain" description="Alginate lyase" evidence="4">
    <location>
        <begin position="413"/>
        <end position="480"/>
    </location>
</feature>
<feature type="compositionally biased region" description="Polar residues" evidence="3">
    <location>
        <begin position="219"/>
        <end position="265"/>
    </location>
</feature>
<feature type="region of interest" description="Disordered" evidence="3">
    <location>
        <begin position="192"/>
        <end position="265"/>
    </location>
</feature>
<feature type="region of interest" description="Disordered" evidence="3">
    <location>
        <begin position="84"/>
        <end position="131"/>
    </location>
</feature>
<dbReference type="InterPro" id="IPR008397">
    <property type="entry name" value="Alginate_lyase_dom"/>
</dbReference>
<accession>A0A4S4L4I5</accession>
<reference evidence="5 6" key="1">
    <citation type="submission" date="2019-02" db="EMBL/GenBank/DDBJ databases">
        <title>Genome sequencing of the rare red list fungi Phellinidium pouzarii.</title>
        <authorList>
            <person name="Buettner E."/>
            <person name="Kellner H."/>
        </authorList>
    </citation>
    <scope>NUCLEOTIDE SEQUENCE [LARGE SCALE GENOMIC DNA]</scope>
    <source>
        <strain evidence="5 6">DSM 108285</strain>
    </source>
</reference>